<dbReference type="InterPro" id="IPR010827">
    <property type="entry name" value="BamA/TamA_POTRA"/>
</dbReference>
<evidence type="ECO:0000313" key="3">
    <source>
        <dbReference type="EMBL" id="MEZ7515442.1"/>
    </source>
</evidence>
<evidence type="ECO:0000259" key="2">
    <source>
        <dbReference type="Pfam" id="PF07244"/>
    </source>
</evidence>
<evidence type="ECO:0000313" key="4">
    <source>
        <dbReference type="Proteomes" id="UP001568894"/>
    </source>
</evidence>
<organism evidence="3 4">
    <name type="scientific">Flavobacterium frigidarium</name>
    <dbReference type="NCBI Taxonomy" id="99286"/>
    <lineage>
        <taxon>Bacteria</taxon>
        <taxon>Pseudomonadati</taxon>
        <taxon>Bacteroidota</taxon>
        <taxon>Flavobacteriia</taxon>
        <taxon>Flavobacteriales</taxon>
        <taxon>Flavobacteriaceae</taxon>
        <taxon>Flavobacterium</taxon>
    </lineage>
</organism>
<comment type="caution">
    <text evidence="3">The sequence shown here is derived from an EMBL/GenBank/DDBJ whole genome shotgun (WGS) entry which is preliminary data.</text>
</comment>
<feature type="chain" id="PRO_5047183706" evidence="1">
    <location>
        <begin position="23"/>
        <end position="606"/>
    </location>
</feature>
<reference evidence="3 4" key="1">
    <citation type="submission" date="2023-05" db="EMBL/GenBank/DDBJ databases">
        <title>Adaptations of aquatic viruses from atmosphere-close ecosystems of the Central Arctic Ocean.</title>
        <authorList>
            <person name="Rahlff J."/>
            <person name="Holmfeldt K."/>
        </authorList>
    </citation>
    <scope>NUCLEOTIDE SEQUENCE [LARGE SCALE GENOMIC DNA]</scope>
    <source>
        <strain evidence="3 4">Arc14</strain>
    </source>
</reference>
<feature type="domain" description="POTRA" evidence="2">
    <location>
        <begin position="117"/>
        <end position="176"/>
    </location>
</feature>
<sequence>MFKNFIKILLLLIIMCGPASFAQKVKEEKDSAAFYRNIQHYSKKRKFTKFVHRLIFNPLDAQKKENKTIPRKRINAEGKIIRKINIVTLDPFGYSDTDSTRVPKNWSERTGNKLHLKTKKFAIMNSLLFKKNTPYNLLKIEETERLIRSQKFANRVTISEEYTSPSQDSVDVTIRVLDSWTTQPRLSFSSSRISVGLNERSFFGTGHQFNYRFTNRFEDGKDAHDLTYTVPNIKNTFVSTILRYKVDLDNFYDKGISIERPFYSPLTKWAGGISFGELFRKDTLLNPHSEYVSSNFKYSTKDLWIGKSFTLFKGTTVKDRTTNLILSGRFLNINYKESPNEIIDPENFYSNEKQILTGIGVNTRQFIKDRYIFKNGIVEDIPIGRIYGITAGYQYKNEKWRPYLGAQVSFGDYFDWGFLSTNFEVGTYFNKSNNEQTAFSFQANYFTNLLELGRWKIRQFIKPQLVIGTHRTDILGDQLSINENAGIQGFNSPVYGTSKAVMNLQTQTYAPKDIWGFRLNPYFNYSIAVLGNSQAGMTKSKAYSKIGIGVIINNDYLVFSSFQLSLSYYPTIPFEGDNVFRTNAFETTDFGLQSFELAKPRTVLYR</sequence>
<dbReference type="Pfam" id="PF07244">
    <property type="entry name" value="POTRA"/>
    <property type="match status" value="1"/>
</dbReference>
<dbReference type="Proteomes" id="UP001568894">
    <property type="component" value="Unassembled WGS sequence"/>
</dbReference>
<feature type="signal peptide" evidence="1">
    <location>
        <begin position="1"/>
        <end position="22"/>
    </location>
</feature>
<proteinExistence type="predicted"/>
<dbReference type="RefSeq" id="WP_371569870.1">
    <property type="nucleotide sequence ID" value="NZ_JASMRN010000006.1"/>
</dbReference>
<evidence type="ECO:0000256" key="1">
    <source>
        <dbReference type="SAM" id="SignalP"/>
    </source>
</evidence>
<gene>
    <name evidence="3" type="ORF">QO192_09140</name>
</gene>
<dbReference type="EMBL" id="JASMRN010000006">
    <property type="protein sequence ID" value="MEZ7515442.1"/>
    <property type="molecule type" value="Genomic_DNA"/>
</dbReference>
<dbReference type="Gene3D" id="3.10.20.310">
    <property type="entry name" value="membrane protein fhac"/>
    <property type="match status" value="1"/>
</dbReference>
<protein>
    <submittedName>
        <fullName evidence="3">POTRA domain-containing protein</fullName>
    </submittedName>
</protein>
<name>A0ABV4KCZ6_9FLAO</name>
<keyword evidence="4" id="KW-1185">Reference proteome</keyword>
<keyword evidence="1" id="KW-0732">Signal</keyword>
<accession>A0ABV4KCZ6</accession>